<accession>A0A0H3B0G7</accession>
<dbReference type="RefSeq" id="WP_012303526.1">
    <property type="nucleotide sequence ID" value="NZ_CP009792.1"/>
</dbReference>
<sequence length="124" mass="13928">MSRHETNELMDILLKAQKASAIIRALNYSWIELPGCEVEALLSMSSEYADSVTEYLINLSGDNGEGSPAVGDRYTENDGGSVVIVRKRTGDRLVYSYEKHPEASHDYRLRSFIREFTLSEVVHG</sequence>
<dbReference type="AlphaFoldDB" id="A0A0H3B0G7"/>
<gene>
    <name evidence="1" type="ordered locus">YPK_0620</name>
</gene>
<evidence type="ECO:0000313" key="1">
    <source>
        <dbReference type="EMBL" id="ACA66923.1"/>
    </source>
</evidence>
<proteinExistence type="predicted"/>
<protein>
    <submittedName>
        <fullName evidence="1">Uncharacterized protein</fullName>
    </submittedName>
</protein>
<dbReference type="KEGG" id="ypy:YPK_0620"/>
<name>A0A0H3B0G7_YERPY</name>
<organism evidence="1">
    <name type="scientific">Yersinia pseudotuberculosis serotype O:3 (strain YPIII)</name>
    <dbReference type="NCBI Taxonomy" id="502800"/>
    <lineage>
        <taxon>Bacteria</taxon>
        <taxon>Pseudomonadati</taxon>
        <taxon>Pseudomonadota</taxon>
        <taxon>Gammaproteobacteria</taxon>
        <taxon>Enterobacterales</taxon>
        <taxon>Yersiniaceae</taxon>
        <taxon>Yersinia</taxon>
    </lineage>
</organism>
<dbReference type="EMBL" id="CP000950">
    <property type="protein sequence ID" value="ACA66923.1"/>
    <property type="molecule type" value="Genomic_DNA"/>
</dbReference>
<dbReference type="PATRIC" id="fig|502800.11.peg.1235"/>
<reference evidence="1" key="1">
    <citation type="submission" date="2008-02" db="EMBL/GenBank/DDBJ databases">
        <title>Complete sequence of Yersinia pseudotuberculosis YPIII.</title>
        <authorList>
            <consortium name="US DOE Joint Genome Institute"/>
            <person name="Challacombe J.F."/>
            <person name="Bruce D."/>
            <person name="Detter J.C."/>
            <person name="Green L."/>
            <person name="Land M."/>
            <person name="Munk C."/>
            <person name="Lindler L.E."/>
            <person name="Nikolich M.P."/>
            <person name="Brettin T."/>
        </authorList>
    </citation>
    <scope>NUCLEOTIDE SEQUENCE</scope>
    <source>
        <strain evidence="1">YPIII</strain>
    </source>
</reference>